<evidence type="ECO:0000256" key="1">
    <source>
        <dbReference type="SAM" id="MobiDB-lite"/>
    </source>
</evidence>
<reference evidence="2 3" key="1">
    <citation type="submission" date="2019-01" db="EMBL/GenBank/DDBJ databases">
        <title>Sequencing of cultivated peanut Arachis hypogaea provides insights into genome evolution and oil improvement.</title>
        <authorList>
            <person name="Chen X."/>
        </authorList>
    </citation>
    <scope>NUCLEOTIDE SEQUENCE [LARGE SCALE GENOMIC DNA]</scope>
    <source>
        <strain evidence="3">cv. Fuhuasheng</strain>
        <tissue evidence="2">Leaves</tissue>
    </source>
</reference>
<dbReference type="EMBL" id="SDMP01000013">
    <property type="protein sequence ID" value="RYR23577.1"/>
    <property type="molecule type" value="Genomic_DNA"/>
</dbReference>
<evidence type="ECO:0000313" key="3">
    <source>
        <dbReference type="Proteomes" id="UP000289738"/>
    </source>
</evidence>
<dbReference type="Proteomes" id="UP000289738">
    <property type="component" value="Chromosome B03"/>
</dbReference>
<feature type="region of interest" description="Disordered" evidence="1">
    <location>
        <begin position="1"/>
        <end position="26"/>
    </location>
</feature>
<evidence type="ECO:0000313" key="2">
    <source>
        <dbReference type="EMBL" id="RYR23577.1"/>
    </source>
</evidence>
<gene>
    <name evidence="2" type="ORF">Ahy_B03g068779</name>
</gene>
<sequence>MGMSSSLFKGSNCGFGAKSRKHRGSDFGGPLLFLKKPFWIDIVRQTLVVSVIRVSSEQEVYGGILKLEMSVMTWCMDRSIVAVSFPFWNIAAGN</sequence>
<proteinExistence type="predicted"/>
<name>A0A445AAT9_ARAHY</name>
<dbReference type="AlphaFoldDB" id="A0A445AAT9"/>
<keyword evidence="3" id="KW-1185">Reference proteome</keyword>
<protein>
    <submittedName>
        <fullName evidence="2">Uncharacterized protein</fullName>
    </submittedName>
</protein>
<accession>A0A445AAT9</accession>
<organism evidence="2 3">
    <name type="scientific">Arachis hypogaea</name>
    <name type="common">Peanut</name>
    <dbReference type="NCBI Taxonomy" id="3818"/>
    <lineage>
        <taxon>Eukaryota</taxon>
        <taxon>Viridiplantae</taxon>
        <taxon>Streptophyta</taxon>
        <taxon>Embryophyta</taxon>
        <taxon>Tracheophyta</taxon>
        <taxon>Spermatophyta</taxon>
        <taxon>Magnoliopsida</taxon>
        <taxon>eudicotyledons</taxon>
        <taxon>Gunneridae</taxon>
        <taxon>Pentapetalae</taxon>
        <taxon>rosids</taxon>
        <taxon>fabids</taxon>
        <taxon>Fabales</taxon>
        <taxon>Fabaceae</taxon>
        <taxon>Papilionoideae</taxon>
        <taxon>50 kb inversion clade</taxon>
        <taxon>dalbergioids sensu lato</taxon>
        <taxon>Dalbergieae</taxon>
        <taxon>Pterocarpus clade</taxon>
        <taxon>Arachis</taxon>
    </lineage>
</organism>
<comment type="caution">
    <text evidence="2">The sequence shown here is derived from an EMBL/GenBank/DDBJ whole genome shotgun (WGS) entry which is preliminary data.</text>
</comment>